<comment type="catalytic activity">
    <reaction evidence="14 15">
        <text>tRNA(Phe) + L-phenylalanine + ATP = L-phenylalanyl-tRNA(Phe) + AMP + diphosphate + H(+)</text>
        <dbReference type="Rhea" id="RHEA:19413"/>
        <dbReference type="Rhea" id="RHEA-COMP:9668"/>
        <dbReference type="Rhea" id="RHEA-COMP:9699"/>
        <dbReference type="ChEBI" id="CHEBI:15378"/>
        <dbReference type="ChEBI" id="CHEBI:30616"/>
        <dbReference type="ChEBI" id="CHEBI:33019"/>
        <dbReference type="ChEBI" id="CHEBI:58095"/>
        <dbReference type="ChEBI" id="CHEBI:78442"/>
        <dbReference type="ChEBI" id="CHEBI:78531"/>
        <dbReference type="ChEBI" id="CHEBI:456215"/>
        <dbReference type="EC" id="6.1.1.20"/>
    </reaction>
</comment>
<dbReference type="InterPro" id="IPR004532">
    <property type="entry name" value="Phe-tRNA-ligase_IIc_bsu_bact"/>
</dbReference>
<dbReference type="PANTHER" id="PTHR10947">
    <property type="entry name" value="PHENYLALANYL-TRNA SYNTHETASE BETA CHAIN AND LEUCINE-RICH REPEAT-CONTAINING PROTEIN 47"/>
    <property type="match status" value="1"/>
</dbReference>
<evidence type="ECO:0000313" key="19">
    <source>
        <dbReference type="EMBL" id="AFQ04014.1"/>
    </source>
</evidence>
<evidence type="ECO:0000256" key="9">
    <source>
        <dbReference type="ARBA" id="ARBA00022840"/>
    </source>
</evidence>
<keyword evidence="8 15" id="KW-0547">Nucleotide-binding</keyword>
<dbReference type="SUPFAM" id="SSF46955">
    <property type="entry name" value="Putative DNA-binding domain"/>
    <property type="match status" value="1"/>
</dbReference>
<evidence type="ECO:0000259" key="18">
    <source>
        <dbReference type="PROSITE" id="PS51483"/>
    </source>
</evidence>
<feature type="domain" description="B5" evidence="18">
    <location>
        <begin position="413"/>
        <end position="487"/>
    </location>
</feature>
<keyword evidence="7 15" id="KW-0479">Metal-binding</keyword>
<dbReference type="Pfam" id="PF17759">
    <property type="entry name" value="tRNA_synthFbeta"/>
    <property type="match status" value="1"/>
</dbReference>
<dbReference type="InterPro" id="IPR033714">
    <property type="entry name" value="tRNA_bind_bactPheRS"/>
</dbReference>
<dbReference type="InterPro" id="IPR005146">
    <property type="entry name" value="B3/B4_tRNA-bd"/>
</dbReference>
<dbReference type="GO" id="GO:0006432">
    <property type="term" value="P:phenylalanyl-tRNA aminoacylation"/>
    <property type="evidence" value="ECO:0007669"/>
    <property type="project" value="UniProtKB-UniRule"/>
</dbReference>
<evidence type="ECO:0000256" key="3">
    <source>
        <dbReference type="ARBA" id="ARBA00011209"/>
    </source>
</evidence>
<reference evidence="19 20" key="1">
    <citation type="journal article" date="2012" name="J. Bacteriol.">
        <title>Draft Genome Sequences of Four Axenic Mycoplasma genitalium Strains Isolated from Denmark, Japan, and Australia.</title>
        <authorList>
            <person name="McGowin C.L."/>
            <person name="Ma L."/>
            <person name="Jensen J.S."/>
            <person name="Mancuso M.M."/>
            <person name="Hamasuna R."/>
            <person name="Adegboye D."/>
            <person name="Martin D.H."/>
        </authorList>
    </citation>
    <scope>NUCLEOTIDE SEQUENCE [LARGE SCALE GENOMIC DNA]</scope>
    <source>
        <strain evidence="19 20">M6320</strain>
    </source>
</reference>
<feature type="binding site" evidence="15">
    <location>
        <position position="471"/>
    </location>
    <ligand>
        <name>Mg(2+)</name>
        <dbReference type="ChEBI" id="CHEBI:18420"/>
        <note>shared with alpha subunit</note>
    </ligand>
</feature>
<dbReference type="Gene3D" id="3.30.930.10">
    <property type="entry name" value="Bira Bifunctional Protein, Domain 2"/>
    <property type="match status" value="1"/>
</dbReference>
<dbReference type="SMART" id="SM00874">
    <property type="entry name" value="B5"/>
    <property type="match status" value="1"/>
</dbReference>
<keyword evidence="12 15" id="KW-0648">Protein biosynthesis</keyword>
<dbReference type="PROSITE" id="PS51483">
    <property type="entry name" value="B5"/>
    <property type="match status" value="1"/>
</dbReference>
<evidence type="ECO:0000256" key="1">
    <source>
        <dbReference type="ARBA" id="ARBA00004496"/>
    </source>
</evidence>
<evidence type="ECO:0000256" key="12">
    <source>
        <dbReference type="ARBA" id="ARBA00022917"/>
    </source>
</evidence>
<dbReference type="Pfam" id="PF01588">
    <property type="entry name" value="tRNA_bind"/>
    <property type="match status" value="1"/>
</dbReference>
<dbReference type="KEGG" id="mgx:CM1_01160"/>
<keyword evidence="11 16" id="KW-0694">RNA-binding</keyword>
<dbReference type="InterPro" id="IPR020825">
    <property type="entry name" value="Phe-tRNA_synthase-like_B3/B4"/>
</dbReference>
<dbReference type="NCBIfam" id="TIGR00472">
    <property type="entry name" value="pheT_bact"/>
    <property type="match status" value="1"/>
</dbReference>
<evidence type="ECO:0000256" key="11">
    <source>
        <dbReference type="ARBA" id="ARBA00022884"/>
    </source>
</evidence>
<evidence type="ECO:0000256" key="10">
    <source>
        <dbReference type="ARBA" id="ARBA00022842"/>
    </source>
</evidence>
<keyword evidence="6 15" id="KW-0436">Ligase</keyword>
<dbReference type="InterPro" id="IPR041616">
    <property type="entry name" value="PheRS_beta_core"/>
</dbReference>
<dbReference type="GO" id="GO:0004826">
    <property type="term" value="F:phenylalanine-tRNA ligase activity"/>
    <property type="evidence" value="ECO:0007669"/>
    <property type="project" value="UniProtKB-UniRule"/>
</dbReference>
<dbReference type="AlphaFoldDB" id="A0ABC7ZIP7"/>
<evidence type="ECO:0000256" key="4">
    <source>
        <dbReference type="ARBA" id="ARBA00022490"/>
    </source>
</evidence>
<dbReference type="SUPFAM" id="SSF55681">
    <property type="entry name" value="Class II aaRS and biotin synthetases"/>
    <property type="match status" value="1"/>
</dbReference>
<dbReference type="InterPro" id="IPR002547">
    <property type="entry name" value="tRNA-bd_dom"/>
</dbReference>
<feature type="binding site" evidence="15">
    <location>
        <position position="474"/>
    </location>
    <ligand>
        <name>Mg(2+)</name>
        <dbReference type="ChEBI" id="CHEBI:18420"/>
        <note>shared with alpha subunit</note>
    </ligand>
</feature>
<dbReference type="InterPro" id="IPR012340">
    <property type="entry name" value="NA-bd_OB-fold"/>
</dbReference>
<organism evidence="19 20">
    <name type="scientific">Mycoplasmoides genitalium M6320</name>
    <dbReference type="NCBI Taxonomy" id="662945"/>
    <lineage>
        <taxon>Bacteria</taxon>
        <taxon>Bacillati</taxon>
        <taxon>Mycoplasmatota</taxon>
        <taxon>Mycoplasmoidales</taxon>
        <taxon>Mycoplasmoidaceae</taxon>
        <taxon>Mycoplasmoides</taxon>
    </lineage>
</organism>
<dbReference type="GO" id="GO:0005524">
    <property type="term" value="F:ATP binding"/>
    <property type="evidence" value="ECO:0007669"/>
    <property type="project" value="UniProtKB-UniRule"/>
</dbReference>
<dbReference type="Pfam" id="PF03484">
    <property type="entry name" value="B5"/>
    <property type="match status" value="1"/>
</dbReference>
<dbReference type="InterPro" id="IPR045060">
    <property type="entry name" value="Phe-tRNA-ligase_IIc_bsu"/>
</dbReference>
<dbReference type="CDD" id="cd00769">
    <property type="entry name" value="PheRS_beta_core"/>
    <property type="match status" value="1"/>
</dbReference>
<comment type="similarity">
    <text evidence="2 15">Belongs to the phenylalanyl-tRNA synthetase beta subunit family. Type 1 subfamily.</text>
</comment>
<dbReference type="PANTHER" id="PTHR10947:SF0">
    <property type="entry name" value="PHENYLALANINE--TRNA LIGASE BETA SUBUNIT"/>
    <property type="match status" value="1"/>
</dbReference>
<name>A0ABC7ZIP7_MYCGT</name>
<dbReference type="Gene3D" id="3.30.56.10">
    <property type="match status" value="2"/>
</dbReference>
<keyword evidence="4 15" id="KW-0963">Cytoplasm</keyword>
<dbReference type="InterPro" id="IPR009061">
    <property type="entry name" value="DNA-bd_dom_put_sf"/>
</dbReference>
<evidence type="ECO:0000256" key="16">
    <source>
        <dbReference type="PROSITE-ProRule" id="PRU00209"/>
    </source>
</evidence>
<dbReference type="InterPro" id="IPR045864">
    <property type="entry name" value="aa-tRNA-synth_II/BPL/LPL"/>
</dbReference>
<feature type="binding site" evidence="15">
    <location>
        <position position="465"/>
    </location>
    <ligand>
        <name>Mg(2+)</name>
        <dbReference type="ChEBI" id="CHEBI:18420"/>
        <note>shared with alpha subunit</note>
    </ligand>
</feature>
<evidence type="ECO:0000256" key="5">
    <source>
        <dbReference type="ARBA" id="ARBA00022555"/>
    </source>
</evidence>
<dbReference type="EC" id="6.1.1.20" evidence="15"/>
<dbReference type="Pfam" id="PF03483">
    <property type="entry name" value="B3_4"/>
    <property type="match status" value="1"/>
</dbReference>
<evidence type="ECO:0000259" key="17">
    <source>
        <dbReference type="PROSITE" id="PS50886"/>
    </source>
</evidence>
<comment type="subunit">
    <text evidence="3 15">Tetramer of two alpha and two beta subunits.</text>
</comment>
<dbReference type="GO" id="GO:0005737">
    <property type="term" value="C:cytoplasm"/>
    <property type="evidence" value="ECO:0007669"/>
    <property type="project" value="UniProtKB-SubCell"/>
</dbReference>
<accession>A0ABC7ZIP7</accession>
<sequence>MLISKKTLGVLIPDIFSFSNDQIAQKLEQMGIEVESIKQFNSPDYLQLAKVVSIQPHPHDNKLFICELQIDKNKFINVVSNANNINNPDNINKFVIVAKKGTELLNGLIVKTQNIKGIISEGILCSYIDINPFSRQIIEKTEVADAIIIDHVSNDHDWNQYLSFLSLDDVIFDVKTPTNRADLHSLIFLAKELGVLLKTKTFLKQKSSVVNHDFFKFPLNLKNKLKANYFGGLFLRQINQHSSPWTVKGLLINQMIKPVNYYVDKANLVTVFTAQPIHCHDADRIVGNIELKQATHNETFVGLDDKQYEIEPGDIVVCDEKGIIALVGIIGSKRTMVQPTTTNIFFEVVNCNSETIKQTAKRFLINNFASKFMVKPISLLATDNCLNYLQNSLLTTDNIGKISHFSSSLKVEPFSKKLTVNFHKIRQLIGIEKKELTDQTIKKSLSQLGFKVDNQLLKIPSYRQDINTWQDISEEIVKLIDINKLKPIGITSSFNFEKSSYFNTFNALTKLRKKLQTLGFHNVITYQLTDQKSAKTFNLFNLENFITIKNPVSQNHSVMRVSLIDSLLKVLKTNNNYKNELVNIFEFSFIKTQNNSELHLAVLWVEKLFTSSFNPMQGISNDVFTMKGLAKLIVANLGFSCDFEPLDDSDYFVNNQSLKIVVFNEQIGFIGLIKESLLNNYDLNNKPIYCLEINLDRMLSSLNRIEKNYLGYSKLQPVCKDLTFSFTNPASHFDQFANMIKRITGIESWKLISVFETMQNNQLITKYTVRYFLKNDANKPLTNQTVELITNNLKLQCEKLKIKLDI</sequence>
<keyword evidence="13 15" id="KW-0030">Aminoacyl-tRNA synthetase</keyword>
<gene>
    <name evidence="15 19" type="primary">pheT</name>
    <name evidence="19" type="ORF">CM1_01160</name>
</gene>
<evidence type="ECO:0000256" key="8">
    <source>
        <dbReference type="ARBA" id="ARBA00022741"/>
    </source>
</evidence>
<evidence type="ECO:0000256" key="7">
    <source>
        <dbReference type="ARBA" id="ARBA00022723"/>
    </source>
</evidence>
<evidence type="ECO:0000256" key="14">
    <source>
        <dbReference type="ARBA" id="ARBA00049255"/>
    </source>
</evidence>
<evidence type="ECO:0000256" key="6">
    <source>
        <dbReference type="ARBA" id="ARBA00022598"/>
    </source>
</evidence>
<feature type="domain" description="TRNA-binding" evidence="17">
    <location>
        <begin position="40"/>
        <end position="153"/>
    </location>
</feature>
<dbReference type="GO" id="GO:0000287">
    <property type="term" value="F:magnesium ion binding"/>
    <property type="evidence" value="ECO:0007669"/>
    <property type="project" value="UniProtKB-UniRule"/>
</dbReference>
<evidence type="ECO:0000256" key="2">
    <source>
        <dbReference type="ARBA" id="ARBA00008653"/>
    </source>
</evidence>
<evidence type="ECO:0000313" key="20">
    <source>
        <dbReference type="Proteomes" id="UP000005254"/>
    </source>
</evidence>
<evidence type="ECO:0000256" key="15">
    <source>
        <dbReference type="HAMAP-Rule" id="MF_00283"/>
    </source>
</evidence>
<proteinExistence type="inferred from homology"/>
<dbReference type="InterPro" id="IPR005147">
    <property type="entry name" value="tRNA_synthase_B5-dom"/>
</dbReference>
<dbReference type="SUPFAM" id="SSF56037">
    <property type="entry name" value="PheT/TilS domain"/>
    <property type="match status" value="1"/>
</dbReference>
<evidence type="ECO:0000256" key="13">
    <source>
        <dbReference type="ARBA" id="ARBA00023146"/>
    </source>
</evidence>
<dbReference type="SMART" id="SM00873">
    <property type="entry name" value="B3_4"/>
    <property type="match status" value="1"/>
</dbReference>
<dbReference type="EMBL" id="CP003772">
    <property type="protein sequence ID" value="AFQ04014.1"/>
    <property type="molecule type" value="Genomic_DNA"/>
</dbReference>
<dbReference type="HAMAP" id="MF_00283">
    <property type="entry name" value="Phe_tRNA_synth_beta1"/>
    <property type="match status" value="1"/>
</dbReference>
<dbReference type="RefSeq" id="WP_014894425.1">
    <property type="nucleotide sequence ID" value="NC_018497.1"/>
</dbReference>
<dbReference type="SUPFAM" id="SSF50249">
    <property type="entry name" value="Nucleic acid-binding proteins"/>
    <property type="match status" value="1"/>
</dbReference>
<keyword evidence="5 16" id="KW-0820">tRNA-binding</keyword>
<dbReference type="Proteomes" id="UP000005254">
    <property type="component" value="Chromosome"/>
</dbReference>
<feature type="binding site" evidence="15">
    <location>
        <position position="475"/>
    </location>
    <ligand>
        <name>Mg(2+)</name>
        <dbReference type="ChEBI" id="CHEBI:18420"/>
        <note>shared with alpha subunit</note>
    </ligand>
</feature>
<dbReference type="CDD" id="cd02796">
    <property type="entry name" value="tRNA_bind_bactPheRS"/>
    <property type="match status" value="1"/>
</dbReference>
<protein>
    <recommendedName>
        <fullName evidence="15">Phenylalanine--tRNA ligase beta subunit</fullName>
        <ecNumber evidence="15">6.1.1.20</ecNumber>
    </recommendedName>
    <alternativeName>
        <fullName evidence="15">Phenylalanyl-tRNA synthetase beta subunit</fullName>
        <shortName evidence="15">PheRS</shortName>
    </alternativeName>
</protein>
<dbReference type="Gene3D" id="3.50.40.10">
    <property type="entry name" value="Phenylalanyl-trna Synthetase, Chain B, domain 3"/>
    <property type="match status" value="1"/>
</dbReference>
<keyword evidence="9 15" id="KW-0067">ATP-binding</keyword>
<comment type="cofactor">
    <cofactor evidence="15">
        <name>Mg(2+)</name>
        <dbReference type="ChEBI" id="CHEBI:18420"/>
    </cofactor>
    <text evidence="15">Binds 2 magnesium ions per tetramer.</text>
</comment>
<dbReference type="Gene3D" id="2.40.50.140">
    <property type="entry name" value="Nucleic acid-binding proteins"/>
    <property type="match status" value="1"/>
</dbReference>
<keyword evidence="10 15" id="KW-0460">Magnesium</keyword>
<dbReference type="PROSITE" id="PS50886">
    <property type="entry name" value="TRBD"/>
    <property type="match status" value="1"/>
</dbReference>
<comment type="subcellular location">
    <subcellularLocation>
        <location evidence="1 15">Cytoplasm</location>
    </subcellularLocation>
</comment>
<dbReference type="GO" id="GO:0000049">
    <property type="term" value="F:tRNA binding"/>
    <property type="evidence" value="ECO:0007669"/>
    <property type="project" value="UniProtKB-UniRule"/>
</dbReference>